<evidence type="ECO:0000313" key="3">
    <source>
        <dbReference type="Proteomes" id="UP001597034"/>
    </source>
</evidence>
<feature type="domain" description="Sulfatase N-terminal" evidence="1">
    <location>
        <begin position="124"/>
        <end position="257"/>
    </location>
</feature>
<keyword evidence="3" id="KW-1185">Reference proteome</keyword>
<dbReference type="PANTHER" id="PTHR43108">
    <property type="entry name" value="N-ACETYLGLUCOSAMINE-6-SULFATASE FAMILY MEMBER"/>
    <property type="match status" value="1"/>
</dbReference>
<dbReference type="EMBL" id="JBHUDO010000002">
    <property type="protein sequence ID" value="MFD1646079.1"/>
    <property type="molecule type" value="Genomic_DNA"/>
</dbReference>
<dbReference type="Proteomes" id="UP001597034">
    <property type="component" value="Unassembled WGS sequence"/>
</dbReference>
<protein>
    <submittedName>
        <fullName evidence="2">Sulfatase-like hydrolase/transferase</fullName>
    </submittedName>
</protein>
<proteinExistence type="predicted"/>
<organism evidence="2 3">
    <name type="scientific">Haloarchaeobius litoreus</name>
    <dbReference type="NCBI Taxonomy" id="755306"/>
    <lineage>
        <taxon>Archaea</taxon>
        <taxon>Methanobacteriati</taxon>
        <taxon>Methanobacteriota</taxon>
        <taxon>Stenosarchaea group</taxon>
        <taxon>Halobacteria</taxon>
        <taxon>Halobacteriales</taxon>
        <taxon>Halorubellaceae</taxon>
        <taxon>Haloarchaeobius</taxon>
    </lineage>
</organism>
<dbReference type="Pfam" id="PF00884">
    <property type="entry name" value="Sulfatase"/>
    <property type="match status" value="1"/>
</dbReference>
<comment type="caution">
    <text evidence="2">The sequence shown here is derived from an EMBL/GenBank/DDBJ whole genome shotgun (WGS) entry which is preliminary data.</text>
</comment>
<accession>A0ABD6DLC6</accession>
<dbReference type="Gene3D" id="3.40.720.10">
    <property type="entry name" value="Alkaline Phosphatase, subunit A"/>
    <property type="match status" value="1"/>
</dbReference>
<name>A0ABD6DLC6_9EURY</name>
<dbReference type="PANTHER" id="PTHR43108:SF15">
    <property type="entry name" value="SULFATASE"/>
    <property type="match status" value="1"/>
</dbReference>
<dbReference type="SUPFAM" id="SSF53649">
    <property type="entry name" value="Alkaline phosphatase-like"/>
    <property type="match status" value="1"/>
</dbReference>
<dbReference type="RefSeq" id="WP_256398397.1">
    <property type="nucleotide sequence ID" value="NZ_JANHJR010000001.1"/>
</dbReference>
<evidence type="ECO:0000259" key="1">
    <source>
        <dbReference type="Pfam" id="PF00884"/>
    </source>
</evidence>
<reference evidence="2 3" key="1">
    <citation type="journal article" date="2019" name="Int. J. Syst. Evol. Microbiol.">
        <title>The Global Catalogue of Microorganisms (GCM) 10K type strain sequencing project: providing services to taxonomists for standard genome sequencing and annotation.</title>
        <authorList>
            <consortium name="The Broad Institute Genomics Platform"/>
            <consortium name="The Broad Institute Genome Sequencing Center for Infectious Disease"/>
            <person name="Wu L."/>
            <person name="Ma J."/>
        </authorList>
    </citation>
    <scope>NUCLEOTIDE SEQUENCE [LARGE SCALE GENOMIC DNA]</scope>
    <source>
        <strain evidence="2 3">CGMCC 1.10390</strain>
    </source>
</reference>
<dbReference type="InterPro" id="IPR000917">
    <property type="entry name" value="Sulfatase_N"/>
</dbReference>
<sequence length="398" mass="43411">MSTDLAESLSALDVDNVFVYVADAVRWDALPSAVANRGVTAKGVAASIHSPTSFAALVSGLSPPTNGVFSFTNRLDVPTLFDVPDHETRYDSSMLDAGGADDSLFSVFGLNPGESHGELDTVKAPFVLLERGNGGHAPYGDSDLTAWEYFRANPDLSAAQFREAYEQRVASDAERFAARMETLESRGLLENTLVVYTSDHGELLGEGGSLGHNGPMRAELVHVPVVFSHPDLPGDATSPDLVRHVDLLPTLLDILGVDEWPVELDGRSLVHEEPADHGLSFYDSSFFTDRVPGLSGRLRYEGAWDRDGGWVIPRSPRRDRTAILAGKLLKSAKRGYLQRHALPAFRAYLRGTTRYGIPGFDRDQALDWLAAANERSVTRTEVELSEDAGEQLRDLGYL</sequence>
<gene>
    <name evidence="2" type="ORF">ACFSBL_10335</name>
</gene>
<dbReference type="InterPro" id="IPR017850">
    <property type="entry name" value="Alkaline_phosphatase_core_sf"/>
</dbReference>
<dbReference type="AlphaFoldDB" id="A0ABD6DLC6"/>
<evidence type="ECO:0000313" key="2">
    <source>
        <dbReference type="EMBL" id="MFD1646079.1"/>
    </source>
</evidence>